<evidence type="ECO:0000256" key="12">
    <source>
        <dbReference type="RuleBase" id="RU003560"/>
    </source>
</evidence>
<evidence type="ECO:0000256" key="9">
    <source>
        <dbReference type="ARBA" id="ARBA00030204"/>
    </source>
</evidence>
<keyword evidence="15" id="KW-1185">Reference proteome</keyword>
<dbReference type="GO" id="GO:0030170">
    <property type="term" value="F:pyridoxal phosphate binding"/>
    <property type="evidence" value="ECO:0007669"/>
    <property type="project" value="InterPro"/>
</dbReference>
<sequence>MTILSPTAVHRWPLLFSCFRRKLCLAKPLVAGEPEGPVVTTAIPGPNSLRLKNELSEIQNSDAVQFFVDYTKSIGNYIADVDGNMLLDVYSQIASIPIGYNHPDLIEAVKSTNMRSMFINRPALGVYPPKDHVQSLRSSLLVVAPPGMKNVATMMCGSCSNENAFKTAFIWYRTKQRSGKEPTADDMRSSMQNQPPGSPQLSVLSFQGSFHGRTLACLSCTHSKAIHKVDMPALDWPVASFPRYKYPLDEHADYNRNEDQQCLAEVQQLMEVYKQRGRDVAAVLVEPIQAEGGDNFASKEFFTDLQKLTKQAGAAFIVDEVQTGCGATGRMWAHEHWDLPESPDLVTFSKKMYLGGFYFKPEFYVKQGYRIFNTWLGDPSKLALLDVTLRVIRRDNLLQNTQIAGRTLLAGLQALEEKFPALVHSARGLGTFCAITCRDVATRDNILTRMRQRGINMGGCGEASIRFRPMLTFQTCHAEIILERLNAVLKEF</sequence>
<keyword evidence="5 14" id="KW-0032">Aminotransferase</keyword>
<comment type="caution">
    <text evidence="14">The sequence shown here is derived from an EMBL/GenBank/DDBJ whole genome shotgun (WGS) entry which is preliminary data.</text>
</comment>
<evidence type="ECO:0000256" key="4">
    <source>
        <dbReference type="ARBA" id="ARBA00012912"/>
    </source>
</evidence>
<name>A0A0V0RR51_9BILA</name>
<evidence type="ECO:0000256" key="11">
    <source>
        <dbReference type="ARBA" id="ARBA00031787"/>
    </source>
</evidence>
<evidence type="ECO:0000256" key="13">
    <source>
        <dbReference type="SAM" id="MobiDB-lite"/>
    </source>
</evidence>
<evidence type="ECO:0000256" key="1">
    <source>
        <dbReference type="ARBA" id="ARBA00001933"/>
    </source>
</evidence>
<keyword evidence="6 14" id="KW-0808">Transferase</keyword>
<evidence type="ECO:0000256" key="8">
    <source>
        <dbReference type="ARBA" id="ARBA00029760"/>
    </source>
</evidence>
<dbReference type="GO" id="GO:0009450">
    <property type="term" value="P:gamma-aminobutyric acid catabolic process"/>
    <property type="evidence" value="ECO:0007669"/>
    <property type="project" value="TreeGrafter"/>
</dbReference>
<dbReference type="InterPro" id="IPR015424">
    <property type="entry name" value="PyrdxlP-dep_Trfase"/>
</dbReference>
<feature type="compositionally biased region" description="Polar residues" evidence="13">
    <location>
        <begin position="189"/>
        <end position="199"/>
    </location>
</feature>
<accession>A0A0V0RR51</accession>
<feature type="region of interest" description="Disordered" evidence="13">
    <location>
        <begin position="180"/>
        <end position="199"/>
    </location>
</feature>
<evidence type="ECO:0000256" key="5">
    <source>
        <dbReference type="ARBA" id="ARBA00022576"/>
    </source>
</evidence>
<evidence type="ECO:0000256" key="2">
    <source>
        <dbReference type="ARBA" id="ARBA00008954"/>
    </source>
</evidence>
<dbReference type="CDD" id="cd00610">
    <property type="entry name" value="OAT_like"/>
    <property type="match status" value="1"/>
</dbReference>
<evidence type="ECO:0000313" key="14">
    <source>
        <dbReference type="EMBL" id="KRX16974.1"/>
    </source>
</evidence>
<dbReference type="InterPro" id="IPR004631">
    <property type="entry name" value="4NH2But_aminotransferase_euk"/>
</dbReference>
<evidence type="ECO:0000256" key="6">
    <source>
        <dbReference type="ARBA" id="ARBA00022679"/>
    </source>
</evidence>
<dbReference type="InterPro" id="IPR015422">
    <property type="entry name" value="PyrdxlP-dep_Trfase_small"/>
</dbReference>
<dbReference type="Gene3D" id="3.40.640.10">
    <property type="entry name" value="Type I PLP-dependent aspartate aminotransferase-like (Major domain)"/>
    <property type="match status" value="1"/>
</dbReference>
<dbReference type="GO" id="GO:0034386">
    <property type="term" value="F:4-aminobutyrate:2-oxoglutarate transaminase activity"/>
    <property type="evidence" value="ECO:0007669"/>
    <property type="project" value="UniProtKB-EC"/>
</dbReference>
<dbReference type="OrthoDB" id="5419315at2759"/>
<dbReference type="NCBIfam" id="TIGR00699">
    <property type="entry name" value="GABAtrns_euk"/>
    <property type="match status" value="1"/>
</dbReference>
<dbReference type="EC" id="2.6.1.19" evidence="4"/>
<evidence type="ECO:0000256" key="10">
    <source>
        <dbReference type="ARBA" id="ARBA00030857"/>
    </source>
</evidence>
<dbReference type="FunFam" id="3.40.640.10:FF:000029">
    <property type="entry name" value="4-aminobutyrate aminotransferase, mitochondrial"/>
    <property type="match status" value="1"/>
</dbReference>
<dbReference type="PANTHER" id="PTHR43206:SF1">
    <property type="entry name" value="4-AMINOBUTYRATE AMINOTRANSFERASE, MITOCHONDRIAL"/>
    <property type="match status" value="1"/>
</dbReference>
<evidence type="ECO:0000256" key="7">
    <source>
        <dbReference type="ARBA" id="ARBA00022898"/>
    </source>
</evidence>
<dbReference type="Gene3D" id="3.90.1150.10">
    <property type="entry name" value="Aspartate Aminotransferase, domain 1"/>
    <property type="match status" value="1"/>
</dbReference>
<dbReference type="GO" id="GO:0047298">
    <property type="term" value="F:(S)-3-amino-2-methylpropionate transaminase activity"/>
    <property type="evidence" value="ECO:0007669"/>
    <property type="project" value="UniProtKB-EC"/>
</dbReference>
<dbReference type="PANTHER" id="PTHR43206">
    <property type="entry name" value="AMINOTRANSFERASE"/>
    <property type="match status" value="1"/>
</dbReference>
<evidence type="ECO:0000256" key="3">
    <source>
        <dbReference type="ARBA" id="ARBA00012876"/>
    </source>
</evidence>
<comment type="cofactor">
    <cofactor evidence="1">
        <name>pyridoxal 5'-phosphate</name>
        <dbReference type="ChEBI" id="CHEBI:597326"/>
    </cofactor>
</comment>
<proteinExistence type="inferred from homology"/>
<dbReference type="Pfam" id="PF00202">
    <property type="entry name" value="Aminotran_3"/>
    <property type="match status" value="1"/>
</dbReference>
<comment type="similarity">
    <text evidence="2 12">Belongs to the class-III pyridoxal-phosphate-dependent aminotransferase family.</text>
</comment>
<dbReference type="AlphaFoldDB" id="A0A0V0RR51"/>
<dbReference type="EMBL" id="JYDL01000096">
    <property type="protein sequence ID" value="KRX16974.1"/>
    <property type="molecule type" value="Genomic_DNA"/>
</dbReference>
<dbReference type="EC" id="2.6.1.22" evidence="3"/>
<dbReference type="InterPro" id="IPR005814">
    <property type="entry name" value="Aminotrans_3"/>
</dbReference>
<dbReference type="GO" id="GO:0005739">
    <property type="term" value="C:mitochondrion"/>
    <property type="evidence" value="ECO:0007669"/>
    <property type="project" value="TreeGrafter"/>
</dbReference>
<dbReference type="PIRSF" id="PIRSF000521">
    <property type="entry name" value="Transaminase_4ab_Lys_Orn"/>
    <property type="match status" value="1"/>
</dbReference>
<dbReference type="Proteomes" id="UP000054630">
    <property type="component" value="Unassembled WGS sequence"/>
</dbReference>
<reference evidence="14 15" key="1">
    <citation type="submission" date="2015-01" db="EMBL/GenBank/DDBJ databases">
        <title>Evolution of Trichinella species and genotypes.</title>
        <authorList>
            <person name="Korhonen P.K."/>
            <person name="Edoardo P."/>
            <person name="Giuseppe L.R."/>
            <person name="Gasser R.B."/>
        </authorList>
    </citation>
    <scope>NUCLEOTIDE SEQUENCE [LARGE SCALE GENOMIC DNA]</scope>
    <source>
        <strain evidence="14">ISS37</strain>
    </source>
</reference>
<dbReference type="InterPro" id="IPR015421">
    <property type="entry name" value="PyrdxlP-dep_Trfase_major"/>
</dbReference>
<dbReference type="SUPFAM" id="SSF53383">
    <property type="entry name" value="PLP-dependent transferases"/>
    <property type="match status" value="1"/>
</dbReference>
<protein>
    <recommendedName>
        <fullName evidence="10">(S)-3-amino-2-methylpropionate transaminase</fullName>
        <ecNumber evidence="4">2.6.1.19</ecNumber>
        <ecNumber evidence="3">2.6.1.22</ecNumber>
    </recommendedName>
    <alternativeName>
        <fullName evidence="11">GABA aminotransferase</fullName>
    </alternativeName>
    <alternativeName>
        <fullName evidence="9">Gamma-amino-N-butyrate transaminase</fullName>
    </alternativeName>
    <alternativeName>
        <fullName evidence="8">L-AIBAT</fullName>
    </alternativeName>
</protein>
<keyword evidence="7 12" id="KW-0663">Pyridoxal phosphate</keyword>
<gene>
    <name evidence="14" type="primary">ABAT</name>
    <name evidence="14" type="ORF">T07_1802</name>
</gene>
<evidence type="ECO:0000313" key="15">
    <source>
        <dbReference type="Proteomes" id="UP000054630"/>
    </source>
</evidence>
<organism evidence="14 15">
    <name type="scientific">Trichinella nelsoni</name>
    <dbReference type="NCBI Taxonomy" id="6336"/>
    <lineage>
        <taxon>Eukaryota</taxon>
        <taxon>Metazoa</taxon>
        <taxon>Ecdysozoa</taxon>
        <taxon>Nematoda</taxon>
        <taxon>Enoplea</taxon>
        <taxon>Dorylaimia</taxon>
        <taxon>Trichinellida</taxon>
        <taxon>Trichinellidae</taxon>
        <taxon>Trichinella</taxon>
    </lineage>
</organism>
<dbReference type="STRING" id="6336.A0A0V0RR51"/>